<accession>A0ABW4TH77</accession>
<protein>
    <submittedName>
        <fullName evidence="2">HAD family hydrolase</fullName>
    </submittedName>
</protein>
<dbReference type="Pfam" id="PF19798">
    <property type="entry name" value="Sulfotransfer_5"/>
    <property type="match status" value="1"/>
</dbReference>
<dbReference type="InterPro" id="IPR050571">
    <property type="entry name" value="Class-IV_PLP-Dep_Aminotrnsfr"/>
</dbReference>
<dbReference type="Gene3D" id="3.40.50.300">
    <property type="entry name" value="P-loop containing nucleotide triphosphate hydrolases"/>
    <property type="match status" value="1"/>
</dbReference>
<comment type="caution">
    <text evidence="2">The sequence shown here is derived from an EMBL/GenBank/DDBJ whole genome shotgun (WGS) entry which is preliminary data.</text>
</comment>
<evidence type="ECO:0000313" key="3">
    <source>
        <dbReference type="Proteomes" id="UP001597351"/>
    </source>
</evidence>
<reference evidence="3" key="1">
    <citation type="journal article" date="2019" name="Int. J. Syst. Evol. Microbiol.">
        <title>The Global Catalogue of Microorganisms (GCM) 10K type strain sequencing project: providing services to taxonomists for standard genome sequencing and annotation.</title>
        <authorList>
            <consortium name="The Broad Institute Genomics Platform"/>
            <consortium name="The Broad Institute Genome Sequencing Center for Infectious Disease"/>
            <person name="Wu L."/>
            <person name="Ma J."/>
        </authorList>
    </citation>
    <scope>NUCLEOTIDE SEQUENCE [LARGE SCALE GENOMIC DNA]</scope>
    <source>
        <strain evidence="3">CGMCC 1.12477</strain>
    </source>
</reference>
<dbReference type="PANTHER" id="PTHR42743:SF11">
    <property type="entry name" value="AMINODEOXYCHORISMATE LYASE"/>
    <property type="match status" value="1"/>
</dbReference>
<dbReference type="PANTHER" id="PTHR42743">
    <property type="entry name" value="AMINO-ACID AMINOTRANSFERASE"/>
    <property type="match status" value="1"/>
</dbReference>
<proteinExistence type="inferred from homology"/>
<name>A0ABW4TH77_9ACTN</name>
<dbReference type="GO" id="GO:0016787">
    <property type="term" value="F:hydrolase activity"/>
    <property type="evidence" value="ECO:0007669"/>
    <property type="project" value="UniProtKB-KW"/>
</dbReference>
<gene>
    <name evidence="2" type="ORF">ACFSDE_04170</name>
</gene>
<keyword evidence="2" id="KW-0378">Hydrolase</keyword>
<keyword evidence="3" id="KW-1185">Reference proteome</keyword>
<evidence type="ECO:0000313" key="2">
    <source>
        <dbReference type="EMBL" id="MFD1945975.1"/>
    </source>
</evidence>
<organism evidence="2 3">
    <name type="scientific">Nocardioides aestuarii</name>
    <dbReference type="NCBI Taxonomy" id="252231"/>
    <lineage>
        <taxon>Bacteria</taxon>
        <taxon>Bacillati</taxon>
        <taxon>Actinomycetota</taxon>
        <taxon>Actinomycetes</taxon>
        <taxon>Propionibacteriales</taxon>
        <taxon>Nocardioidaceae</taxon>
        <taxon>Nocardioides</taxon>
    </lineage>
</organism>
<dbReference type="EMBL" id="JBHUGD010000001">
    <property type="protein sequence ID" value="MFD1945975.1"/>
    <property type="molecule type" value="Genomic_DNA"/>
</dbReference>
<dbReference type="SUPFAM" id="SSF52540">
    <property type="entry name" value="P-loop containing nucleoside triphosphate hydrolases"/>
    <property type="match status" value="1"/>
</dbReference>
<dbReference type="Proteomes" id="UP001597351">
    <property type="component" value="Unassembled WGS sequence"/>
</dbReference>
<dbReference type="RefSeq" id="WP_343915112.1">
    <property type="nucleotide sequence ID" value="NZ_BAAAJT010000002.1"/>
</dbReference>
<dbReference type="InterPro" id="IPR027417">
    <property type="entry name" value="P-loop_NTPase"/>
</dbReference>
<sequence>MTAQPPVRVAMWSGPRNISTAMMRAWENRPDTVVVDEPFYAAFLHRTGLDHPAAAEVIASQPTDVDDVVAGLAAPLPEGVAVHYAKHMTHHLAPGQDLSWARGFRNVLLVRDPAEVVASYVRSREACEPEDIGLLQQVALLDALDDEPPVIDATDFLRDPEGHLRWLCEWLGIDFTDRMLHWPAGPRDSDGVWAPHWYDAVWASTGFAAYAPREVDLSPHDAAVAAACRPAYERLHARRLRLS</sequence>
<comment type="similarity">
    <text evidence="1">Belongs to the class-IV pyridoxal-phosphate-dependent aminotransferase family.</text>
</comment>
<evidence type="ECO:0000256" key="1">
    <source>
        <dbReference type="ARBA" id="ARBA00009320"/>
    </source>
</evidence>